<dbReference type="GO" id="GO:0000155">
    <property type="term" value="F:phosphorelay sensor kinase activity"/>
    <property type="evidence" value="ECO:0007669"/>
    <property type="project" value="InterPro"/>
</dbReference>
<keyword evidence="4" id="KW-0808">Transferase</keyword>
<evidence type="ECO:0000256" key="1">
    <source>
        <dbReference type="ARBA" id="ARBA00000085"/>
    </source>
</evidence>
<gene>
    <name evidence="10" type="ORF">C7460_12824</name>
</gene>
<dbReference type="SMART" id="SM00388">
    <property type="entry name" value="HisKA"/>
    <property type="match status" value="1"/>
</dbReference>
<dbReference type="EMBL" id="QREG01000028">
    <property type="protein sequence ID" value="RED92807.1"/>
    <property type="molecule type" value="Genomic_DNA"/>
</dbReference>
<evidence type="ECO:0000259" key="9">
    <source>
        <dbReference type="PROSITE" id="PS50109"/>
    </source>
</evidence>
<evidence type="ECO:0000256" key="6">
    <source>
        <dbReference type="ARBA" id="ARBA00023012"/>
    </source>
</evidence>
<dbReference type="Pfam" id="PF02518">
    <property type="entry name" value="HATPase_c"/>
    <property type="match status" value="1"/>
</dbReference>
<evidence type="ECO:0000313" key="10">
    <source>
        <dbReference type="EMBL" id="RED92807.1"/>
    </source>
</evidence>
<dbReference type="PRINTS" id="PR00344">
    <property type="entry name" value="BCTRLSENSOR"/>
</dbReference>
<dbReference type="InterPro" id="IPR050351">
    <property type="entry name" value="BphY/WalK/GraS-like"/>
</dbReference>
<evidence type="ECO:0000313" key="11">
    <source>
        <dbReference type="Proteomes" id="UP000256779"/>
    </source>
</evidence>
<dbReference type="InterPro" id="IPR005467">
    <property type="entry name" value="His_kinase_dom"/>
</dbReference>
<keyword evidence="8" id="KW-0812">Transmembrane</keyword>
<evidence type="ECO:0000256" key="7">
    <source>
        <dbReference type="ARBA" id="ARBA00023136"/>
    </source>
</evidence>
<dbReference type="GO" id="GO:0005886">
    <property type="term" value="C:plasma membrane"/>
    <property type="evidence" value="ECO:0007669"/>
    <property type="project" value="TreeGrafter"/>
</dbReference>
<organism evidence="10 11">
    <name type="scientific">Marinoscillum furvescens DSM 4134</name>
    <dbReference type="NCBI Taxonomy" id="1122208"/>
    <lineage>
        <taxon>Bacteria</taxon>
        <taxon>Pseudomonadati</taxon>
        <taxon>Bacteroidota</taxon>
        <taxon>Cytophagia</taxon>
        <taxon>Cytophagales</taxon>
        <taxon>Reichenbachiellaceae</taxon>
        <taxon>Marinoscillum</taxon>
    </lineage>
</organism>
<keyword evidence="5 10" id="KW-0418">Kinase</keyword>
<dbReference type="CDD" id="cd00075">
    <property type="entry name" value="HATPase"/>
    <property type="match status" value="1"/>
</dbReference>
<dbReference type="PROSITE" id="PS50109">
    <property type="entry name" value="HIS_KIN"/>
    <property type="match status" value="1"/>
</dbReference>
<dbReference type="GO" id="GO:0016036">
    <property type="term" value="P:cellular response to phosphate starvation"/>
    <property type="evidence" value="ECO:0007669"/>
    <property type="project" value="TreeGrafter"/>
</dbReference>
<evidence type="ECO:0000256" key="5">
    <source>
        <dbReference type="ARBA" id="ARBA00022777"/>
    </source>
</evidence>
<feature type="domain" description="Histidine kinase" evidence="9">
    <location>
        <begin position="126"/>
        <end position="344"/>
    </location>
</feature>
<dbReference type="SUPFAM" id="SSF47384">
    <property type="entry name" value="Homodimeric domain of signal transducing histidine kinase"/>
    <property type="match status" value="1"/>
</dbReference>
<evidence type="ECO:0000256" key="4">
    <source>
        <dbReference type="ARBA" id="ARBA00022679"/>
    </source>
</evidence>
<dbReference type="Gene3D" id="3.30.565.10">
    <property type="entry name" value="Histidine kinase-like ATPase, C-terminal domain"/>
    <property type="match status" value="1"/>
</dbReference>
<sequence length="361" mass="41239">MIINSRGLALLLASVIALITVAFLMLVPSIINEALVIAFGISFCAAYILIRLVLEFLFFRHINSIHEALDTIKDQELANLTKPANKISLNPLKRINRDIYTYAENKQREIQELKRMETFRREFIADVSHELKTPIFAAQGFVHTLLDGAVEDKKVRTKFLKKAAKSLDGLDLLVHDLLTISQMETGEIKMHFENFDIAALTKEVIDQLEGKAEKRRITVTLEGKNEQHFVKGDYQRIYQVMMNLVSNAIKYTRKEGEVSIYFEERNNEVTTFVKDNGRGIPPKDLKRIFERFYRVEKSRSKEKGGTGLGLAIVKHIMEGHDSSVNVESEVDVGSIFSFKLKKGKPVAHRFAEEEDEEDDYA</sequence>
<keyword evidence="11" id="KW-1185">Reference proteome</keyword>
<dbReference type="InterPro" id="IPR003661">
    <property type="entry name" value="HisK_dim/P_dom"/>
</dbReference>
<dbReference type="Pfam" id="PF00512">
    <property type="entry name" value="HisKA"/>
    <property type="match status" value="1"/>
</dbReference>
<name>A0A3D9KX09_MARFU</name>
<keyword evidence="3" id="KW-0597">Phosphoprotein</keyword>
<keyword evidence="6" id="KW-0902">Two-component regulatory system</keyword>
<keyword evidence="8" id="KW-1133">Transmembrane helix</keyword>
<accession>A0A3D9KX09</accession>
<comment type="catalytic activity">
    <reaction evidence="1">
        <text>ATP + protein L-histidine = ADP + protein N-phospho-L-histidine.</text>
        <dbReference type="EC" id="2.7.13.3"/>
    </reaction>
</comment>
<dbReference type="FunFam" id="1.10.287.130:FF:000001">
    <property type="entry name" value="Two-component sensor histidine kinase"/>
    <property type="match status" value="1"/>
</dbReference>
<dbReference type="EC" id="2.7.13.3" evidence="2"/>
<dbReference type="CDD" id="cd00082">
    <property type="entry name" value="HisKA"/>
    <property type="match status" value="1"/>
</dbReference>
<dbReference type="PANTHER" id="PTHR45453">
    <property type="entry name" value="PHOSPHATE REGULON SENSOR PROTEIN PHOR"/>
    <property type="match status" value="1"/>
</dbReference>
<dbReference type="GO" id="GO:0004721">
    <property type="term" value="F:phosphoprotein phosphatase activity"/>
    <property type="evidence" value="ECO:0007669"/>
    <property type="project" value="TreeGrafter"/>
</dbReference>
<reference evidence="10 11" key="1">
    <citation type="submission" date="2018-07" db="EMBL/GenBank/DDBJ databases">
        <title>Genomic Encyclopedia of Type Strains, Phase IV (KMG-IV): sequencing the most valuable type-strain genomes for metagenomic binning, comparative biology and taxonomic classification.</title>
        <authorList>
            <person name="Goeker M."/>
        </authorList>
    </citation>
    <scope>NUCLEOTIDE SEQUENCE [LARGE SCALE GENOMIC DNA]</scope>
    <source>
        <strain evidence="10 11">DSM 4134</strain>
    </source>
</reference>
<comment type="caution">
    <text evidence="10">The sequence shown here is derived from an EMBL/GenBank/DDBJ whole genome shotgun (WGS) entry which is preliminary data.</text>
</comment>
<dbReference type="SUPFAM" id="SSF55874">
    <property type="entry name" value="ATPase domain of HSP90 chaperone/DNA topoisomerase II/histidine kinase"/>
    <property type="match status" value="1"/>
</dbReference>
<protein>
    <recommendedName>
        <fullName evidence="2">histidine kinase</fullName>
        <ecNumber evidence="2">2.7.13.3</ecNumber>
    </recommendedName>
</protein>
<evidence type="ECO:0000256" key="2">
    <source>
        <dbReference type="ARBA" id="ARBA00012438"/>
    </source>
</evidence>
<dbReference type="InterPro" id="IPR036890">
    <property type="entry name" value="HATPase_C_sf"/>
</dbReference>
<feature type="transmembrane region" description="Helical" evidence="8">
    <location>
        <begin position="7"/>
        <end position="28"/>
    </location>
</feature>
<dbReference type="Proteomes" id="UP000256779">
    <property type="component" value="Unassembled WGS sequence"/>
</dbReference>
<feature type="transmembrane region" description="Helical" evidence="8">
    <location>
        <begin position="34"/>
        <end position="54"/>
    </location>
</feature>
<evidence type="ECO:0000256" key="8">
    <source>
        <dbReference type="SAM" id="Phobius"/>
    </source>
</evidence>
<proteinExistence type="predicted"/>
<dbReference type="InterPro" id="IPR003594">
    <property type="entry name" value="HATPase_dom"/>
</dbReference>
<dbReference type="FunFam" id="3.30.565.10:FF:000006">
    <property type="entry name" value="Sensor histidine kinase WalK"/>
    <property type="match status" value="1"/>
</dbReference>
<evidence type="ECO:0000256" key="3">
    <source>
        <dbReference type="ARBA" id="ARBA00022553"/>
    </source>
</evidence>
<dbReference type="InterPro" id="IPR036097">
    <property type="entry name" value="HisK_dim/P_sf"/>
</dbReference>
<keyword evidence="7 8" id="KW-0472">Membrane</keyword>
<dbReference type="Gene3D" id="1.10.287.130">
    <property type="match status" value="1"/>
</dbReference>
<dbReference type="OrthoDB" id="9813151at2"/>
<dbReference type="AlphaFoldDB" id="A0A3D9KX09"/>
<dbReference type="RefSeq" id="WP_115870100.1">
    <property type="nucleotide sequence ID" value="NZ_QREG01000028.1"/>
</dbReference>
<dbReference type="SMART" id="SM00387">
    <property type="entry name" value="HATPase_c"/>
    <property type="match status" value="1"/>
</dbReference>
<dbReference type="InterPro" id="IPR004358">
    <property type="entry name" value="Sig_transdc_His_kin-like_C"/>
</dbReference>
<dbReference type="PANTHER" id="PTHR45453:SF1">
    <property type="entry name" value="PHOSPHATE REGULON SENSOR PROTEIN PHOR"/>
    <property type="match status" value="1"/>
</dbReference>